<dbReference type="PANTHER" id="PTHR30532:SF25">
    <property type="entry name" value="IRON(III) DICITRATE-BINDING PERIPLASMIC PROTEIN"/>
    <property type="match status" value="1"/>
</dbReference>
<dbReference type="InterPro" id="IPR002491">
    <property type="entry name" value="ABC_transptr_periplasmic_BD"/>
</dbReference>
<evidence type="ECO:0000313" key="6">
    <source>
        <dbReference type="EMBL" id="GAA3355368.1"/>
    </source>
</evidence>
<dbReference type="InterPro" id="IPR051313">
    <property type="entry name" value="Bact_iron-sidero_bind"/>
</dbReference>
<comment type="subcellular location">
    <subcellularLocation>
        <location evidence="1">Cell envelope</location>
    </subcellularLocation>
</comment>
<keyword evidence="7" id="KW-1185">Reference proteome</keyword>
<dbReference type="PROSITE" id="PS51318">
    <property type="entry name" value="TAT"/>
    <property type="match status" value="1"/>
</dbReference>
<dbReference type="PROSITE" id="PS50983">
    <property type="entry name" value="FE_B12_PBP"/>
    <property type="match status" value="1"/>
</dbReference>
<dbReference type="SUPFAM" id="SSF53807">
    <property type="entry name" value="Helical backbone' metal receptor"/>
    <property type="match status" value="1"/>
</dbReference>
<organism evidence="6 7">
    <name type="scientific">Saccharopolyspora gregorii</name>
    <dbReference type="NCBI Taxonomy" id="33914"/>
    <lineage>
        <taxon>Bacteria</taxon>
        <taxon>Bacillati</taxon>
        <taxon>Actinomycetota</taxon>
        <taxon>Actinomycetes</taxon>
        <taxon>Pseudonocardiales</taxon>
        <taxon>Pseudonocardiaceae</taxon>
        <taxon>Saccharopolyspora</taxon>
    </lineage>
</organism>
<sequence length="322" mass="34255">MPLSSGTSALSRRGLLQAAGMLAVLGAAGCAGGGGAAEPEGATRSVDSHLGPVTIPADPQRVVCLDQYATIALLDVGIRPAATVDGLDDWMPQQHKAAYEQLPRVGGYQPEMERVISMHPDLIIGNSAFTLTGGSTYEQLSGIAPTVILTSRVSGEWQEMALQAANIVNRPEPMNRLRDDYLARAKKLRETYADALGRTRFNLVASFSSGSWNLCLPDSWSGVVLAEAGARFGSAAEGRTGSAVEHSYEQLGVLNDTDVLLYQVNPDGSAEPAMEALLGQGAFQNLPAVRERRGIPFHNLYVFGYSQAVAALDELEAILKTR</sequence>
<dbReference type="Proteomes" id="UP001500483">
    <property type="component" value="Unassembled WGS sequence"/>
</dbReference>
<dbReference type="EMBL" id="BAAAYK010000038">
    <property type="protein sequence ID" value="GAA3355368.1"/>
    <property type="molecule type" value="Genomic_DNA"/>
</dbReference>
<evidence type="ECO:0000313" key="7">
    <source>
        <dbReference type="Proteomes" id="UP001500483"/>
    </source>
</evidence>
<accession>A0ABP6RS95</accession>
<evidence type="ECO:0000256" key="2">
    <source>
        <dbReference type="ARBA" id="ARBA00008814"/>
    </source>
</evidence>
<dbReference type="Gene3D" id="3.40.50.1980">
    <property type="entry name" value="Nitrogenase molybdenum iron protein domain"/>
    <property type="match status" value="2"/>
</dbReference>
<dbReference type="InterPro" id="IPR006311">
    <property type="entry name" value="TAT_signal"/>
</dbReference>
<comment type="similarity">
    <text evidence="2">Belongs to the bacterial solute-binding protein 8 family.</text>
</comment>
<name>A0ABP6RS95_9PSEU</name>
<protein>
    <submittedName>
        <fullName evidence="6">Iron-siderophore ABC transporter substrate-binding protein</fullName>
    </submittedName>
</protein>
<keyword evidence="4" id="KW-0732">Signal</keyword>
<feature type="domain" description="Fe/B12 periplasmic-binding" evidence="5">
    <location>
        <begin position="61"/>
        <end position="322"/>
    </location>
</feature>
<evidence type="ECO:0000256" key="4">
    <source>
        <dbReference type="ARBA" id="ARBA00022729"/>
    </source>
</evidence>
<comment type="caution">
    <text evidence="6">The sequence shown here is derived from an EMBL/GenBank/DDBJ whole genome shotgun (WGS) entry which is preliminary data.</text>
</comment>
<keyword evidence="3" id="KW-0813">Transport</keyword>
<dbReference type="RefSeq" id="WP_344925188.1">
    <property type="nucleotide sequence ID" value="NZ_BAAAYK010000038.1"/>
</dbReference>
<dbReference type="PANTHER" id="PTHR30532">
    <property type="entry name" value="IRON III DICITRATE-BINDING PERIPLASMIC PROTEIN"/>
    <property type="match status" value="1"/>
</dbReference>
<evidence type="ECO:0000256" key="1">
    <source>
        <dbReference type="ARBA" id="ARBA00004196"/>
    </source>
</evidence>
<reference evidence="7" key="1">
    <citation type="journal article" date="2019" name="Int. J. Syst. Evol. Microbiol.">
        <title>The Global Catalogue of Microorganisms (GCM) 10K type strain sequencing project: providing services to taxonomists for standard genome sequencing and annotation.</title>
        <authorList>
            <consortium name="The Broad Institute Genomics Platform"/>
            <consortium name="The Broad Institute Genome Sequencing Center for Infectious Disease"/>
            <person name="Wu L."/>
            <person name="Ma J."/>
        </authorList>
    </citation>
    <scope>NUCLEOTIDE SEQUENCE [LARGE SCALE GENOMIC DNA]</scope>
    <source>
        <strain evidence="7">JCM 9687</strain>
    </source>
</reference>
<proteinExistence type="inferred from homology"/>
<evidence type="ECO:0000256" key="3">
    <source>
        <dbReference type="ARBA" id="ARBA00022448"/>
    </source>
</evidence>
<dbReference type="Pfam" id="PF01497">
    <property type="entry name" value="Peripla_BP_2"/>
    <property type="match status" value="1"/>
</dbReference>
<evidence type="ECO:0000259" key="5">
    <source>
        <dbReference type="PROSITE" id="PS50983"/>
    </source>
</evidence>
<gene>
    <name evidence="6" type="ORF">GCM10020366_15180</name>
</gene>